<dbReference type="STRING" id="717606.PaecuDRAFT_2197"/>
<protein>
    <submittedName>
        <fullName evidence="2">Metal dependent phosphohydrolase</fullName>
    </submittedName>
</protein>
<dbReference type="CDD" id="cd00077">
    <property type="entry name" value="HDc"/>
    <property type="match status" value="1"/>
</dbReference>
<dbReference type="PANTHER" id="PTHR11373">
    <property type="entry name" value="DEOXYNUCLEOSIDE TRIPHOSPHATE TRIPHOSPHOHYDROLASE"/>
    <property type="match status" value="1"/>
</dbReference>
<dbReference type="InterPro" id="IPR045509">
    <property type="entry name" value="HD_assoc_2"/>
</dbReference>
<feature type="domain" description="HD" evidence="1">
    <location>
        <begin position="61"/>
        <end position="179"/>
    </location>
</feature>
<organism evidence="2 3">
    <name type="scientific">Paenibacillus curdlanolyticus YK9</name>
    <dbReference type="NCBI Taxonomy" id="717606"/>
    <lineage>
        <taxon>Bacteria</taxon>
        <taxon>Bacillati</taxon>
        <taxon>Bacillota</taxon>
        <taxon>Bacilli</taxon>
        <taxon>Bacillales</taxon>
        <taxon>Paenibacillaceae</taxon>
        <taxon>Paenibacillus</taxon>
    </lineage>
</organism>
<dbReference type="InterPro" id="IPR006674">
    <property type="entry name" value="HD_domain"/>
</dbReference>
<evidence type="ECO:0000313" key="2">
    <source>
        <dbReference type="EMBL" id="EFM10947.1"/>
    </source>
</evidence>
<dbReference type="Gene3D" id="1.10.3210.10">
    <property type="entry name" value="Hypothetical protein af1432"/>
    <property type="match status" value="1"/>
</dbReference>
<dbReference type="GO" id="GO:0008832">
    <property type="term" value="F:dGTPase activity"/>
    <property type="evidence" value="ECO:0007669"/>
    <property type="project" value="TreeGrafter"/>
</dbReference>
<dbReference type="SUPFAM" id="SSF109604">
    <property type="entry name" value="HD-domain/PDEase-like"/>
    <property type="match status" value="1"/>
</dbReference>
<keyword evidence="2" id="KW-0378">Hydrolase</keyword>
<dbReference type="GO" id="GO:0006203">
    <property type="term" value="P:dGTP catabolic process"/>
    <property type="evidence" value="ECO:0007669"/>
    <property type="project" value="TreeGrafter"/>
</dbReference>
<reference evidence="2 3" key="1">
    <citation type="submission" date="2010-07" db="EMBL/GenBank/DDBJ databases">
        <title>The draft genome of Paenibacillus curdlanolyticus YK9.</title>
        <authorList>
            <consortium name="US DOE Joint Genome Institute (JGI-PGF)"/>
            <person name="Lucas S."/>
            <person name="Copeland A."/>
            <person name="Lapidus A."/>
            <person name="Cheng J.-F."/>
            <person name="Bruce D."/>
            <person name="Goodwin L."/>
            <person name="Pitluck S."/>
            <person name="Land M.L."/>
            <person name="Hauser L."/>
            <person name="Chang Y.-J."/>
            <person name="Jeffries C."/>
            <person name="Anderson I.J."/>
            <person name="Johnson E."/>
            <person name="Loganathan U."/>
            <person name="Mulhopadhyay B."/>
            <person name="Kyrpides N."/>
            <person name="Woyke T.J."/>
        </authorList>
    </citation>
    <scope>NUCLEOTIDE SEQUENCE [LARGE SCALE GENOMIC DNA]</scope>
    <source>
        <strain evidence="2 3">YK9</strain>
    </source>
</reference>
<dbReference type="SMART" id="SM00471">
    <property type="entry name" value="HDc"/>
    <property type="match status" value="1"/>
</dbReference>
<sequence length="435" mass="51806">MIVIERQLAEEKVFKDPVHKSIYVQDQLIWNLINTKEFQRLRRIRQLGTSYLTFHGAEHSRFSHSLGVYEITRRIISQFERNEYSDWPRQERLPALCAALLHDLGHGPFSHSIEDVFDTDHEDWTCRIITGDTEVNQVLREIDERFPERVAAIIRKKYDKPIVVNLVSSQMDADRMDYLLRDAYFTGVHYGTFDLERILRVLRPYQGRIVVKESGMHAVEDYLMSRYQMYWQVYFHPVTRSSEIILKQILRRAKELYLNGYRFEWLPKPLLRLFQNELTTDDYFLLDEALAQTVFMAWADERDEWLSDLSRRFLHRRLYKDIVVNNHSEELFEEAKLQLKHAGLQPDYHLEVDFPFDLPYDVYQPDAGTNRKGNEKPPILLLDAKGEISEISARSDIIRSLSGLHQGKHRWYYPDDLLRPVAHRLDKRIRTIFGY</sequence>
<dbReference type="PROSITE" id="PS51831">
    <property type="entry name" value="HD"/>
    <property type="match status" value="1"/>
</dbReference>
<gene>
    <name evidence="2" type="ORF">PaecuDRAFT_2197</name>
</gene>
<accession>E0I963</accession>
<evidence type="ECO:0000259" key="1">
    <source>
        <dbReference type="PROSITE" id="PS51831"/>
    </source>
</evidence>
<proteinExistence type="predicted"/>
<dbReference type="Pfam" id="PF19276">
    <property type="entry name" value="HD_assoc_2"/>
    <property type="match status" value="1"/>
</dbReference>
<dbReference type="FunFam" id="1.10.3210.10:FF:000014">
    <property type="entry name" value="HD domain-containing protein"/>
    <property type="match status" value="1"/>
</dbReference>
<dbReference type="PANTHER" id="PTHR11373:SF4">
    <property type="entry name" value="DEOXYNUCLEOSIDE TRIPHOSPHATE TRIPHOSPHOHYDROLASE SAMHD1"/>
    <property type="match status" value="1"/>
</dbReference>
<dbReference type="AlphaFoldDB" id="E0I963"/>
<dbReference type="InterPro" id="IPR050135">
    <property type="entry name" value="dGTPase-like"/>
</dbReference>
<name>E0I963_9BACL</name>
<keyword evidence="3" id="KW-1185">Reference proteome</keyword>
<dbReference type="eggNOG" id="COG1078">
    <property type="taxonomic scope" value="Bacteria"/>
</dbReference>
<dbReference type="Proteomes" id="UP000005387">
    <property type="component" value="Unassembled WGS sequence"/>
</dbReference>
<dbReference type="Pfam" id="PF01966">
    <property type="entry name" value="HD"/>
    <property type="match status" value="1"/>
</dbReference>
<dbReference type="EMBL" id="AEDD01000005">
    <property type="protein sequence ID" value="EFM10947.1"/>
    <property type="molecule type" value="Genomic_DNA"/>
</dbReference>
<evidence type="ECO:0000313" key="3">
    <source>
        <dbReference type="Proteomes" id="UP000005387"/>
    </source>
</evidence>
<dbReference type="InterPro" id="IPR003607">
    <property type="entry name" value="HD/PDEase_dom"/>
</dbReference>